<feature type="region of interest" description="Disordered" evidence="1">
    <location>
        <begin position="48"/>
        <end position="90"/>
    </location>
</feature>
<name>A0AAF3F8E7_9BILA</name>
<reference evidence="3" key="1">
    <citation type="submission" date="2024-02" db="UniProtKB">
        <authorList>
            <consortium name="WormBaseParasite"/>
        </authorList>
    </citation>
    <scope>IDENTIFICATION</scope>
</reference>
<feature type="compositionally biased region" description="Basic and acidic residues" evidence="1">
    <location>
        <begin position="72"/>
        <end position="90"/>
    </location>
</feature>
<accession>A0AAF3F8E7</accession>
<sequence length="90" mass="10289">MEPQHLGLAMIHQHDQIGPIRQIRPCLRLDSIDDRPLPLHLGMYEAGQRPRVSGNRSISGHLGSKRQAKGHPLKDIYSRNYRKSDSFPIQ</sequence>
<evidence type="ECO:0000256" key="1">
    <source>
        <dbReference type="SAM" id="MobiDB-lite"/>
    </source>
</evidence>
<organism evidence="2 3">
    <name type="scientific">Mesorhabditis belari</name>
    <dbReference type="NCBI Taxonomy" id="2138241"/>
    <lineage>
        <taxon>Eukaryota</taxon>
        <taxon>Metazoa</taxon>
        <taxon>Ecdysozoa</taxon>
        <taxon>Nematoda</taxon>
        <taxon>Chromadorea</taxon>
        <taxon>Rhabditida</taxon>
        <taxon>Rhabditina</taxon>
        <taxon>Rhabditomorpha</taxon>
        <taxon>Rhabditoidea</taxon>
        <taxon>Rhabditidae</taxon>
        <taxon>Mesorhabditinae</taxon>
        <taxon>Mesorhabditis</taxon>
    </lineage>
</organism>
<keyword evidence="2" id="KW-1185">Reference proteome</keyword>
<dbReference type="AlphaFoldDB" id="A0AAF3F8E7"/>
<protein>
    <submittedName>
        <fullName evidence="3">Uncharacterized protein</fullName>
    </submittedName>
</protein>
<evidence type="ECO:0000313" key="3">
    <source>
        <dbReference type="WBParaSite" id="MBELARI_LOCUS3186"/>
    </source>
</evidence>
<evidence type="ECO:0000313" key="2">
    <source>
        <dbReference type="Proteomes" id="UP000887575"/>
    </source>
</evidence>
<proteinExistence type="predicted"/>
<dbReference type="WBParaSite" id="MBELARI_LOCUS3186">
    <property type="protein sequence ID" value="MBELARI_LOCUS3186"/>
    <property type="gene ID" value="MBELARI_LOCUS3186"/>
</dbReference>
<dbReference type="Proteomes" id="UP000887575">
    <property type="component" value="Unassembled WGS sequence"/>
</dbReference>